<proteinExistence type="predicted"/>
<organism evidence="1 2">
    <name type="scientific">Coniosporium uncinatum</name>
    <dbReference type="NCBI Taxonomy" id="93489"/>
    <lineage>
        <taxon>Eukaryota</taxon>
        <taxon>Fungi</taxon>
        <taxon>Dikarya</taxon>
        <taxon>Ascomycota</taxon>
        <taxon>Pezizomycotina</taxon>
        <taxon>Dothideomycetes</taxon>
        <taxon>Dothideomycetes incertae sedis</taxon>
        <taxon>Coniosporium</taxon>
    </lineage>
</organism>
<comment type="caution">
    <text evidence="1">The sequence shown here is derived from an EMBL/GenBank/DDBJ whole genome shotgun (WGS) entry which is preliminary data.</text>
</comment>
<sequence length="752" mass="83301">MSGPLSLSPSMESEGTEGTGRVSAHETQDMLVDKIRDTPSLLVKHFQELRELLILESIDEAEERRSVAHQKAQKYKAPPPSPTTTSGTVTPVDELIRGYSTPFQGVREADSSGEQKDASRTSSISSYDDCSISIRSMISNADGEYNALDARPGSMDMPLSSTSLYNNKPVQMLSIKPDLLRFVLGLTEDRGVKDWMKTTVQGRLYRHWLVEEKSFMSVCKRIWGWDWDNEETSTENQERASSFFRLWNLYAADFVKQPYDGDVHRNVHVPKSEDVSTQESMSPLIASTSTDMPTPFETSVFRDSGNGPLSLGFPCRINSVRALRKTLCVQKRNGLIYPVYRLQDSYGPADDLAGLTTGELGTHSRLLELNVVDVSRSISPSQESAKEEEEANLCARPSSEPVRYQHPNLLRDILGRDDPRTLSTLDKLNAKLSEKGQVKAQEALLATLYHRLPLEQVEKWLQRERHVRFLFGYPSMLTDPLDTQASNDHQKSKFVFPLGRTPARDPLDYHELARLMEKFGLAHDGSVSDKSCPALPDYIPASHANDEIKRDSTDPHRYNPWASSKATAEGGSTNPELSYVTSGQSGNSHPRSNAAFQALPSYLEAVRSAYPDRTISDDANSTGVTPFTYIDNYINSTPIRSGEHTCKWNSASDTYSSVVEPKPSATTAELVGPFVPGLPNERPRFRVGKGAGIFASRVKSNEDHAGRNGTEAKVAALKNNIPASHPMAETLKAEIDRLALWLANGGEGDVQS</sequence>
<protein>
    <submittedName>
        <fullName evidence="1">Uncharacterized protein</fullName>
    </submittedName>
</protein>
<dbReference type="EMBL" id="JAWDJW010001115">
    <property type="protein sequence ID" value="KAK3079486.1"/>
    <property type="molecule type" value="Genomic_DNA"/>
</dbReference>
<dbReference type="Proteomes" id="UP001186974">
    <property type="component" value="Unassembled WGS sequence"/>
</dbReference>
<gene>
    <name evidence="1" type="ORF">LTS18_004747</name>
</gene>
<evidence type="ECO:0000313" key="2">
    <source>
        <dbReference type="Proteomes" id="UP001186974"/>
    </source>
</evidence>
<name>A0ACC3DRV0_9PEZI</name>
<reference evidence="1" key="1">
    <citation type="submission" date="2024-09" db="EMBL/GenBank/DDBJ databases">
        <title>Black Yeasts Isolated from many extreme environments.</title>
        <authorList>
            <person name="Coleine C."/>
            <person name="Stajich J.E."/>
            <person name="Selbmann L."/>
        </authorList>
    </citation>
    <scope>NUCLEOTIDE SEQUENCE</scope>
    <source>
        <strain evidence="1">CCFEE 5737</strain>
    </source>
</reference>
<accession>A0ACC3DRV0</accession>
<evidence type="ECO:0000313" key="1">
    <source>
        <dbReference type="EMBL" id="KAK3079486.1"/>
    </source>
</evidence>
<keyword evidence="2" id="KW-1185">Reference proteome</keyword>